<evidence type="ECO:0000256" key="3">
    <source>
        <dbReference type="ARBA" id="ARBA00022801"/>
    </source>
</evidence>
<evidence type="ECO:0000313" key="5">
    <source>
        <dbReference type="EMBL" id="KAL3794992.1"/>
    </source>
</evidence>
<evidence type="ECO:0000259" key="4">
    <source>
        <dbReference type="PROSITE" id="PS51858"/>
    </source>
</evidence>
<name>A0ABD3Q4L0_9STRA</name>
<gene>
    <name evidence="5" type="ORF">ACHAW5_002161</name>
</gene>
<proteinExistence type="inferred from homology"/>
<keyword evidence="2" id="KW-0645">Protease</keyword>
<dbReference type="AlphaFoldDB" id="A0ABD3Q4L0"/>
<dbReference type="Gene3D" id="3.90.1720.30">
    <property type="entry name" value="PPPDE domains"/>
    <property type="match status" value="1"/>
</dbReference>
<comment type="similarity">
    <text evidence="1">Belongs to the DeSI family.</text>
</comment>
<sequence>MSTSSTAAHEVHLAIYDLSMGMARNLSAQFLGPQHAVEIIPHTAILAFGKEYYFGQGIAWCSPHEFRLSRGINPIDIHPLGHTTCTEQEFESWCRAQARESVWGRQLRSV</sequence>
<protein>
    <recommendedName>
        <fullName evidence="4">PPPDE domain-containing protein</fullName>
    </recommendedName>
</protein>
<dbReference type="EMBL" id="JALLAZ020000447">
    <property type="protein sequence ID" value="KAL3794992.1"/>
    <property type="molecule type" value="Genomic_DNA"/>
</dbReference>
<accession>A0ABD3Q4L0</accession>
<dbReference type="GO" id="GO:0008233">
    <property type="term" value="F:peptidase activity"/>
    <property type="evidence" value="ECO:0007669"/>
    <property type="project" value="UniProtKB-KW"/>
</dbReference>
<dbReference type="SMART" id="SM01179">
    <property type="entry name" value="DUF862"/>
    <property type="match status" value="1"/>
</dbReference>
<dbReference type="Pfam" id="PF05903">
    <property type="entry name" value="Peptidase_C97"/>
    <property type="match status" value="1"/>
</dbReference>
<dbReference type="Proteomes" id="UP001530315">
    <property type="component" value="Unassembled WGS sequence"/>
</dbReference>
<keyword evidence="6" id="KW-1185">Reference proteome</keyword>
<dbReference type="InterPro" id="IPR042266">
    <property type="entry name" value="PPPDE_sf"/>
</dbReference>
<dbReference type="PROSITE" id="PS51858">
    <property type="entry name" value="PPPDE"/>
    <property type="match status" value="1"/>
</dbReference>
<evidence type="ECO:0000313" key="6">
    <source>
        <dbReference type="Proteomes" id="UP001530315"/>
    </source>
</evidence>
<dbReference type="GO" id="GO:0006508">
    <property type="term" value="P:proteolysis"/>
    <property type="evidence" value="ECO:0007669"/>
    <property type="project" value="UniProtKB-KW"/>
</dbReference>
<reference evidence="5 6" key="1">
    <citation type="submission" date="2024-10" db="EMBL/GenBank/DDBJ databases">
        <title>Updated reference genomes for cyclostephanoid diatoms.</title>
        <authorList>
            <person name="Roberts W.R."/>
            <person name="Alverson A.J."/>
        </authorList>
    </citation>
    <scope>NUCLEOTIDE SEQUENCE [LARGE SCALE GENOMIC DNA]</scope>
    <source>
        <strain evidence="5 6">AJA276-08</strain>
    </source>
</reference>
<dbReference type="InterPro" id="IPR008580">
    <property type="entry name" value="PPPDE_dom"/>
</dbReference>
<organism evidence="5 6">
    <name type="scientific">Stephanodiscus triporus</name>
    <dbReference type="NCBI Taxonomy" id="2934178"/>
    <lineage>
        <taxon>Eukaryota</taxon>
        <taxon>Sar</taxon>
        <taxon>Stramenopiles</taxon>
        <taxon>Ochrophyta</taxon>
        <taxon>Bacillariophyta</taxon>
        <taxon>Coscinodiscophyceae</taxon>
        <taxon>Thalassiosirophycidae</taxon>
        <taxon>Stephanodiscales</taxon>
        <taxon>Stephanodiscaceae</taxon>
        <taxon>Stephanodiscus</taxon>
    </lineage>
</organism>
<evidence type="ECO:0000256" key="1">
    <source>
        <dbReference type="ARBA" id="ARBA00008140"/>
    </source>
</evidence>
<evidence type="ECO:0000256" key="2">
    <source>
        <dbReference type="ARBA" id="ARBA00022670"/>
    </source>
</evidence>
<keyword evidence="3" id="KW-0378">Hydrolase</keyword>
<comment type="caution">
    <text evidence="5">The sequence shown here is derived from an EMBL/GenBank/DDBJ whole genome shotgun (WGS) entry which is preliminary data.</text>
</comment>
<feature type="domain" description="PPPDE" evidence="4">
    <location>
        <begin position="9"/>
        <end position="110"/>
    </location>
</feature>